<evidence type="ECO:0000256" key="2">
    <source>
        <dbReference type="ARBA" id="ARBA00022490"/>
    </source>
</evidence>
<dbReference type="GeneID" id="37007001"/>
<dbReference type="SUPFAM" id="SSF52047">
    <property type="entry name" value="RNI-like"/>
    <property type="match status" value="1"/>
</dbReference>
<proteinExistence type="predicted"/>
<dbReference type="PANTHER" id="PTHR15454">
    <property type="entry name" value="NISCHARIN RELATED"/>
    <property type="match status" value="1"/>
</dbReference>
<feature type="region of interest" description="Disordered" evidence="5">
    <location>
        <begin position="239"/>
        <end position="264"/>
    </location>
</feature>
<feature type="compositionally biased region" description="Polar residues" evidence="5">
    <location>
        <begin position="522"/>
        <end position="541"/>
    </location>
</feature>
<comment type="subcellular location">
    <subcellularLocation>
        <location evidence="1">Cytoplasm</location>
    </subcellularLocation>
</comment>
<dbReference type="Pfam" id="PF13855">
    <property type="entry name" value="LRR_8"/>
    <property type="match status" value="1"/>
</dbReference>
<dbReference type="PROSITE" id="PS51450">
    <property type="entry name" value="LRR"/>
    <property type="match status" value="3"/>
</dbReference>
<keyword evidence="4" id="KW-0677">Repeat</keyword>
<gene>
    <name evidence="6" type="ORF">CXQ85_001670</name>
</gene>
<dbReference type="STRING" id="45357.A0A2V1ARK7"/>
<dbReference type="PANTHER" id="PTHR15454:SF69">
    <property type="entry name" value="SERINE_THREONINE-PROTEIN KINASE 11-INTERACTING PROTEIN"/>
    <property type="match status" value="1"/>
</dbReference>
<dbReference type="OrthoDB" id="676979at2759"/>
<organism evidence="6 7">
    <name type="scientific">Candidozyma haemuli</name>
    <dbReference type="NCBI Taxonomy" id="45357"/>
    <lineage>
        <taxon>Eukaryota</taxon>
        <taxon>Fungi</taxon>
        <taxon>Dikarya</taxon>
        <taxon>Ascomycota</taxon>
        <taxon>Saccharomycotina</taxon>
        <taxon>Pichiomycetes</taxon>
        <taxon>Metschnikowiaceae</taxon>
        <taxon>Candidozyma</taxon>
    </lineage>
</organism>
<dbReference type="GO" id="GO:0005737">
    <property type="term" value="C:cytoplasm"/>
    <property type="evidence" value="ECO:0007669"/>
    <property type="project" value="UniProtKB-SubCell"/>
</dbReference>
<keyword evidence="2" id="KW-0963">Cytoplasm</keyword>
<feature type="region of interest" description="Disordered" evidence="5">
    <location>
        <begin position="512"/>
        <end position="548"/>
    </location>
</feature>
<evidence type="ECO:0000313" key="7">
    <source>
        <dbReference type="Proteomes" id="UP000244309"/>
    </source>
</evidence>
<dbReference type="AlphaFoldDB" id="A0A2V1ARK7"/>
<feature type="compositionally biased region" description="Low complexity" evidence="5">
    <location>
        <begin position="612"/>
        <end position="621"/>
    </location>
</feature>
<dbReference type="Gene3D" id="3.80.10.10">
    <property type="entry name" value="Ribonuclease Inhibitor"/>
    <property type="match status" value="2"/>
</dbReference>
<evidence type="ECO:0000256" key="5">
    <source>
        <dbReference type="SAM" id="MobiDB-lite"/>
    </source>
</evidence>
<evidence type="ECO:0000256" key="4">
    <source>
        <dbReference type="ARBA" id="ARBA00022737"/>
    </source>
</evidence>
<name>A0A2V1ARK7_9ASCO</name>
<dbReference type="InterPro" id="IPR025875">
    <property type="entry name" value="Leu-rich_rpt_4"/>
</dbReference>
<comment type="caution">
    <text evidence="6">The sequence shown here is derived from an EMBL/GenBank/DDBJ whole genome shotgun (WGS) entry which is preliminary data.</text>
</comment>
<keyword evidence="7" id="KW-1185">Reference proteome</keyword>
<protein>
    <submittedName>
        <fullName evidence="6">Uncharacterized protein</fullName>
    </submittedName>
</protein>
<dbReference type="Pfam" id="PF12799">
    <property type="entry name" value="LRR_4"/>
    <property type="match status" value="1"/>
</dbReference>
<reference evidence="6 7" key="1">
    <citation type="submission" date="2017-12" db="EMBL/GenBank/DDBJ databases">
        <title>Genome Sequence of a Multidrug-Resistant Candida haemulonii Isolate from a Patient with Chronic Leg Ulcers in Israel.</title>
        <authorList>
            <person name="Chow N.A."/>
            <person name="Gade L."/>
            <person name="Batra D."/>
            <person name="Rowe L.A."/>
            <person name="Ben-Ami R."/>
            <person name="Loparev V.N."/>
            <person name="Litvintseva A.P."/>
        </authorList>
    </citation>
    <scope>NUCLEOTIDE SEQUENCE [LARGE SCALE GENOMIC DNA]</scope>
    <source>
        <strain evidence="6 7">B11899</strain>
    </source>
</reference>
<dbReference type="SMART" id="SM00365">
    <property type="entry name" value="LRR_SD22"/>
    <property type="match status" value="4"/>
</dbReference>
<feature type="region of interest" description="Disordered" evidence="5">
    <location>
        <begin position="577"/>
        <end position="649"/>
    </location>
</feature>
<dbReference type="EMBL" id="PKFO01000003">
    <property type="protein sequence ID" value="PVH19893.1"/>
    <property type="molecule type" value="Genomic_DNA"/>
</dbReference>
<dbReference type="Proteomes" id="UP000244309">
    <property type="component" value="Unassembled WGS sequence"/>
</dbReference>
<dbReference type="InterPro" id="IPR001611">
    <property type="entry name" value="Leu-rich_rpt"/>
</dbReference>
<sequence>MGNFGNDSSIEGDVYVQRLATYIRKNEESLANGLLCFSKSRGSSKVKPLRMTFTIHHLYYITERIENSSLGIDVGPLNIKLDTPNHEPTFISFMANNARNQRQFESDARSITSMNSVKSIVSSASVYWRSFSFSKDPKIIHRDIKYLYSSFTKIPCLILSPKTKIYSISGYEEYPCDTSVPLKMFKNLQVLELVEYEPNEIFGWHVLCEQLRILIIRNSKVSDLAQVLYALVIDDENGRSSFSNPRQSKRHDPPFLHDTAELGSHKHQLPRRERAFTANASISHHRDSFLADSTFQSSTDLAFTASNHPLERDYSAMPDSKWFYLRQLTVSEGSITSIPAFVFKPLTNLVKLNLANNLLEEFPQGLDQLTNVKYLNFADNYITSMRNFPTNLKNLTTLNLNNNKITNIDGIEDIDSLEKIDLRRNKLTTIAQLKPLILLFKKTESKLCNIFVSSNSLPKTYRADLFNLFNGVKFPNNMKIDDSKPGYFENALLLDREDAIKKLKKFFEPEATETKSAKGVRTSITPAPTNGTITPKTPESPTSHRHTHSIGNANDLAHSVKSLDMKGLEISSVQQKHSSQITTKSSTAPMTPPVVSADEGTSPLATATKAPLQNNQNLNNQSQFSTSKFSSMTRHSFSPPMLHPNGSATTLKSSATLSRIDLESTGVNNPAPNVITPVQVQVEGFQ</sequence>
<dbReference type="InterPro" id="IPR003591">
    <property type="entry name" value="Leu-rich_rpt_typical-subtyp"/>
</dbReference>
<evidence type="ECO:0000256" key="1">
    <source>
        <dbReference type="ARBA" id="ARBA00004496"/>
    </source>
</evidence>
<dbReference type="SMART" id="SM00369">
    <property type="entry name" value="LRR_TYP"/>
    <property type="match status" value="2"/>
</dbReference>
<feature type="compositionally biased region" description="Polar residues" evidence="5">
    <location>
        <begin position="622"/>
        <end position="636"/>
    </location>
</feature>
<evidence type="ECO:0000256" key="3">
    <source>
        <dbReference type="ARBA" id="ARBA00022614"/>
    </source>
</evidence>
<accession>A0A2V1ARK7</accession>
<dbReference type="RefSeq" id="XP_025340833.1">
    <property type="nucleotide sequence ID" value="XM_025485368.1"/>
</dbReference>
<dbReference type="VEuPathDB" id="FungiDB:CXQ85_001670"/>
<feature type="compositionally biased region" description="Polar residues" evidence="5">
    <location>
        <begin position="577"/>
        <end position="589"/>
    </location>
</feature>
<dbReference type="InterPro" id="IPR032675">
    <property type="entry name" value="LRR_dom_sf"/>
</dbReference>
<keyword evidence="3" id="KW-0433">Leucine-rich repeat</keyword>
<feature type="compositionally biased region" description="Basic and acidic residues" evidence="5">
    <location>
        <begin position="250"/>
        <end position="264"/>
    </location>
</feature>
<evidence type="ECO:0000313" key="6">
    <source>
        <dbReference type="EMBL" id="PVH19893.1"/>
    </source>
</evidence>